<accession>A0AAE0ZU96</accession>
<dbReference type="Proteomes" id="UP001283361">
    <property type="component" value="Unassembled WGS sequence"/>
</dbReference>
<proteinExistence type="predicted"/>
<evidence type="ECO:0000313" key="1">
    <source>
        <dbReference type="EMBL" id="KAK3775540.1"/>
    </source>
</evidence>
<keyword evidence="2" id="KW-1185">Reference proteome</keyword>
<reference evidence="1" key="1">
    <citation type="journal article" date="2023" name="G3 (Bethesda)">
        <title>A reference genome for the long-term kleptoplast-retaining sea slug Elysia crispata morphotype clarki.</title>
        <authorList>
            <person name="Eastman K.E."/>
            <person name="Pendleton A.L."/>
            <person name="Shaikh M.A."/>
            <person name="Suttiyut T."/>
            <person name="Ogas R."/>
            <person name="Tomko P."/>
            <person name="Gavelis G."/>
            <person name="Widhalm J.R."/>
            <person name="Wisecaver J.H."/>
        </authorList>
    </citation>
    <scope>NUCLEOTIDE SEQUENCE</scope>
    <source>
        <strain evidence="1">ECLA1</strain>
    </source>
</reference>
<comment type="caution">
    <text evidence="1">The sequence shown here is derived from an EMBL/GenBank/DDBJ whole genome shotgun (WGS) entry which is preliminary data.</text>
</comment>
<protein>
    <submittedName>
        <fullName evidence="1">Uncharacterized protein</fullName>
    </submittedName>
</protein>
<dbReference type="EMBL" id="JAWDGP010003312">
    <property type="protein sequence ID" value="KAK3775540.1"/>
    <property type="molecule type" value="Genomic_DNA"/>
</dbReference>
<sequence length="87" mass="9574">MWLVARHDRRDDLRSSIRVLGVDDILSLGGAHILAGLKLLHRTLSHRNTALLPVSPGQAAEDLLGLETLTAQVSGLRRWLSPMDSSR</sequence>
<name>A0AAE0ZU96_9GAST</name>
<gene>
    <name evidence="1" type="ORF">RRG08_048176</name>
</gene>
<dbReference type="AlphaFoldDB" id="A0AAE0ZU96"/>
<evidence type="ECO:0000313" key="2">
    <source>
        <dbReference type="Proteomes" id="UP001283361"/>
    </source>
</evidence>
<organism evidence="1 2">
    <name type="scientific">Elysia crispata</name>
    <name type="common">lettuce slug</name>
    <dbReference type="NCBI Taxonomy" id="231223"/>
    <lineage>
        <taxon>Eukaryota</taxon>
        <taxon>Metazoa</taxon>
        <taxon>Spiralia</taxon>
        <taxon>Lophotrochozoa</taxon>
        <taxon>Mollusca</taxon>
        <taxon>Gastropoda</taxon>
        <taxon>Heterobranchia</taxon>
        <taxon>Euthyneura</taxon>
        <taxon>Panpulmonata</taxon>
        <taxon>Sacoglossa</taxon>
        <taxon>Placobranchoidea</taxon>
        <taxon>Plakobranchidae</taxon>
        <taxon>Elysia</taxon>
    </lineage>
</organism>